<dbReference type="SUPFAM" id="SSF52540">
    <property type="entry name" value="P-loop containing nucleoside triphosphate hydrolases"/>
    <property type="match status" value="3"/>
</dbReference>
<dbReference type="InterPro" id="IPR027417">
    <property type="entry name" value="P-loop_NTPase"/>
</dbReference>
<evidence type="ECO:0000256" key="4">
    <source>
        <dbReference type="ARBA" id="ARBA00022763"/>
    </source>
</evidence>
<dbReference type="InterPro" id="IPR014001">
    <property type="entry name" value="Helicase_ATP-bd"/>
</dbReference>
<proteinExistence type="inferred from homology"/>
<gene>
    <name evidence="13 17" type="primary">mfd</name>
    <name evidence="17" type="ORF">IAB98_05465</name>
</gene>
<evidence type="ECO:0000313" key="18">
    <source>
        <dbReference type="Proteomes" id="UP000886841"/>
    </source>
</evidence>
<protein>
    <recommendedName>
        <fullName evidence="12 13">Transcription-repair-coupling factor</fullName>
        <shortName evidence="13">TRCF</shortName>
        <ecNumber evidence="13">3.6.4.-</ecNumber>
    </recommendedName>
</protein>
<keyword evidence="9 13" id="KW-0234">DNA repair</keyword>
<feature type="coiled-coil region" evidence="14">
    <location>
        <begin position="253"/>
        <end position="280"/>
    </location>
</feature>
<sequence length="1178" mass="135483">MDTLLQPLKDLAEFEEVKELQGKRKGLVAVSGCVESQKAHLLAGLSRDSSHVLILAENDLKAKELYEDFRMYNSEVLLYPAKDLMFYQADIQGNLLTRQRIRVLKALLEGERALVITSLGSCMEYLVPLEAIRKSILTFRNDSEIDLDWLKRRLVELGYERSYQVETAGQFSIRGGIIDIFPLTEENPWRIELWGEEIDSIRSFDVESQRSIENLEEISIYPATEMALDAEKIQKGLKAVEKEAKVCVGKLRGEFLTEEAARLSRSVEELKESLQEFENFAGAEHYIHYFYSKTVSLLDYFPEDTKIYLDEPARILETAGAMEAEFQESMVHRLEKGYLLPGQTKLLRSSRETIHQLDKRGCVSLSTMEPRLPGWPVARHLQMMSRSVNGYNNSFELLVKDLQRWKREGYRVVLLSGSRTRAARLAEDLRQEGLNSFTTEDENRLLQPGEILVRFGHAHRGFEYPMIQFVVITESDIFGKEKKKRRKRTEYSGQKIQSFSELSVGDYVVHENHGLGIYRGIEKVTVDKVVKDYMKIEYSGGSNLYILATQLDLLQKYAGADAKKPKLNKLGGQEWKKTRTRVKGAVQNIAKDLVALYAARQDQEGFVYGPDTVWQKEFEEMFPYDETEDQLLAIDAVKRDMESRKIMDRLVCGDVGFGKTEIAIRAAFKAVQENKQVVYLVPTTILAQQHYNTFVQRMKEFPVRVDLLCRFRTSAEQKKTIEDLKKGWVDIVIGTHRVLSQDVQFKDLGLLIIDEEQRFGVTHKEKIKKLRENVDVLTLTATPIPRTLHMSLIGIRDMSVLEEAPQDRVPIQTYVMEYQEEMVREAISREMARGGQVYYVYNRVNDIDEVTNRIAKLVPEANVAFAHGQMSERQLEKIMYHFINGEIDVLVSTTIIETGLDISNVNTIIIHDADQMGLSQLYQLRGRVGRSNRTSYAFLMYRRNKMLKEVAEKRLHAIREFTELGSGFKIAMRDLEIRGAGNLLGAEQHGHMEAVGYDLYCKMLNEAVKEAKGVKQQESFETTVDLNVDAYIPGGYIPNEFQKLDIYKRIAGIENQEEYEDMLEELMDRFGEPPKAVQNLLAIAALKAMAHRLYVTEVKQLGEEFRLTMHERAQVNPAAIPRLLKQYGEELTFRAEGIPFFLYRPRKRRPKDILPVLEKVRELLENMGILVEDTEKTS</sequence>
<dbReference type="GO" id="GO:0006355">
    <property type="term" value="P:regulation of DNA-templated transcription"/>
    <property type="evidence" value="ECO:0007669"/>
    <property type="project" value="UniProtKB-UniRule"/>
</dbReference>
<keyword evidence="8 13" id="KW-0238">DNA-binding</keyword>
<comment type="similarity">
    <text evidence="10 13">In the N-terminal section; belongs to the UvrB family.</text>
</comment>
<comment type="function">
    <text evidence="13">Couples transcription and DNA repair by recognizing RNA polymerase (RNAP) stalled at DNA lesions. Mediates ATP-dependent release of RNAP and its truncated transcript from the DNA, and recruitment of nucleotide excision repair machinery to the damaged site.</text>
</comment>
<dbReference type="PROSITE" id="PS51192">
    <property type="entry name" value="HELICASE_ATP_BIND_1"/>
    <property type="match status" value="1"/>
</dbReference>
<dbReference type="PANTHER" id="PTHR47964:SF1">
    <property type="entry name" value="ATP-DEPENDENT DNA HELICASE HOMOLOG RECG, CHLOROPLASTIC"/>
    <property type="match status" value="1"/>
</dbReference>
<evidence type="ECO:0000256" key="5">
    <source>
        <dbReference type="ARBA" id="ARBA00022801"/>
    </source>
</evidence>
<evidence type="ECO:0000259" key="16">
    <source>
        <dbReference type="PROSITE" id="PS51194"/>
    </source>
</evidence>
<dbReference type="InterPro" id="IPR005118">
    <property type="entry name" value="TRCF_C"/>
</dbReference>
<keyword evidence="2 13" id="KW-0963">Cytoplasm</keyword>
<comment type="subcellular location">
    <subcellularLocation>
        <location evidence="1 13">Cytoplasm</location>
    </subcellularLocation>
</comment>
<dbReference type="GO" id="GO:0000716">
    <property type="term" value="P:transcription-coupled nucleotide-excision repair, DNA damage recognition"/>
    <property type="evidence" value="ECO:0007669"/>
    <property type="project" value="UniProtKB-UniRule"/>
</dbReference>
<reference evidence="17" key="1">
    <citation type="submission" date="2020-10" db="EMBL/GenBank/DDBJ databases">
        <authorList>
            <person name="Gilroy R."/>
        </authorList>
    </citation>
    <scope>NUCLEOTIDE SEQUENCE</scope>
    <source>
        <strain evidence="17">ChiSxjej1B13-7041</strain>
    </source>
</reference>
<evidence type="ECO:0000256" key="8">
    <source>
        <dbReference type="ARBA" id="ARBA00023125"/>
    </source>
</evidence>
<keyword evidence="6" id="KW-0347">Helicase</keyword>
<dbReference type="InterPro" id="IPR001650">
    <property type="entry name" value="Helicase_C-like"/>
</dbReference>
<dbReference type="Gene3D" id="3.40.50.11180">
    <property type="match status" value="1"/>
</dbReference>
<evidence type="ECO:0000256" key="13">
    <source>
        <dbReference type="HAMAP-Rule" id="MF_00969"/>
    </source>
</evidence>
<feature type="domain" description="Helicase C-terminal" evidence="16">
    <location>
        <begin position="810"/>
        <end position="976"/>
    </location>
</feature>
<dbReference type="PANTHER" id="PTHR47964">
    <property type="entry name" value="ATP-DEPENDENT DNA HELICASE HOMOLOG RECG, CHLOROPLASTIC"/>
    <property type="match status" value="1"/>
</dbReference>
<dbReference type="SMART" id="SM00490">
    <property type="entry name" value="HELICc"/>
    <property type="match status" value="1"/>
</dbReference>
<keyword evidence="14" id="KW-0175">Coiled coil</keyword>
<dbReference type="InterPro" id="IPR047112">
    <property type="entry name" value="RecG/Mfd"/>
</dbReference>
<evidence type="ECO:0000313" key="17">
    <source>
        <dbReference type="EMBL" id="HIR92847.1"/>
    </source>
</evidence>
<keyword evidence="5 13" id="KW-0378">Hydrolase</keyword>
<dbReference type="NCBIfam" id="TIGR00580">
    <property type="entry name" value="mfd"/>
    <property type="match status" value="1"/>
</dbReference>
<evidence type="ECO:0000256" key="1">
    <source>
        <dbReference type="ARBA" id="ARBA00004496"/>
    </source>
</evidence>
<organism evidence="17 18">
    <name type="scientific">Candidatus Egerieimonas intestinavium</name>
    <dbReference type="NCBI Taxonomy" id="2840777"/>
    <lineage>
        <taxon>Bacteria</taxon>
        <taxon>Bacillati</taxon>
        <taxon>Bacillota</taxon>
        <taxon>Clostridia</taxon>
        <taxon>Lachnospirales</taxon>
        <taxon>Lachnospiraceae</taxon>
        <taxon>Lachnospiraceae incertae sedis</taxon>
        <taxon>Candidatus Egerieimonas</taxon>
    </lineage>
</organism>
<evidence type="ECO:0000256" key="3">
    <source>
        <dbReference type="ARBA" id="ARBA00022741"/>
    </source>
</evidence>
<evidence type="ECO:0000256" key="6">
    <source>
        <dbReference type="ARBA" id="ARBA00022806"/>
    </source>
</evidence>
<dbReference type="InterPro" id="IPR004576">
    <property type="entry name" value="Mfd"/>
</dbReference>
<dbReference type="Gene3D" id="3.40.50.300">
    <property type="entry name" value="P-loop containing nucleotide triphosphate hydrolases"/>
    <property type="match status" value="2"/>
</dbReference>
<dbReference type="EMBL" id="DVHU01000051">
    <property type="protein sequence ID" value="HIR92847.1"/>
    <property type="molecule type" value="Genomic_DNA"/>
</dbReference>
<keyword evidence="3 13" id="KW-0547">Nucleotide-binding</keyword>
<dbReference type="AlphaFoldDB" id="A0A9D1JG48"/>
<dbReference type="InterPro" id="IPR041471">
    <property type="entry name" value="UvrB_inter"/>
</dbReference>
<evidence type="ECO:0000256" key="10">
    <source>
        <dbReference type="ARBA" id="ARBA00061104"/>
    </source>
</evidence>
<evidence type="ECO:0000256" key="14">
    <source>
        <dbReference type="SAM" id="Coils"/>
    </source>
</evidence>
<reference evidence="17" key="2">
    <citation type="journal article" date="2021" name="PeerJ">
        <title>Extensive microbial diversity within the chicken gut microbiome revealed by metagenomics and culture.</title>
        <authorList>
            <person name="Gilroy R."/>
            <person name="Ravi A."/>
            <person name="Getino M."/>
            <person name="Pursley I."/>
            <person name="Horton D.L."/>
            <person name="Alikhan N.F."/>
            <person name="Baker D."/>
            <person name="Gharbi K."/>
            <person name="Hall N."/>
            <person name="Watson M."/>
            <person name="Adriaenssens E.M."/>
            <person name="Foster-Nyarko E."/>
            <person name="Jarju S."/>
            <person name="Secka A."/>
            <person name="Antonio M."/>
            <person name="Oren A."/>
            <person name="Chaudhuri R.R."/>
            <person name="La Ragione R."/>
            <person name="Hildebrand F."/>
            <person name="Pallen M.J."/>
        </authorList>
    </citation>
    <scope>NUCLEOTIDE SEQUENCE</scope>
    <source>
        <strain evidence="17">ChiSxjej1B13-7041</strain>
    </source>
</reference>
<dbReference type="HAMAP" id="MF_00969">
    <property type="entry name" value="TRCF"/>
    <property type="match status" value="1"/>
</dbReference>
<keyword evidence="7 13" id="KW-0067">ATP-binding</keyword>
<keyword evidence="4 13" id="KW-0227">DNA damage</keyword>
<dbReference type="Proteomes" id="UP000886841">
    <property type="component" value="Unassembled WGS sequence"/>
</dbReference>
<dbReference type="Pfam" id="PF03461">
    <property type="entry name" value="TRCF"/>
    <property type="match status" value="1"/>
</dbReference>
<feature type="domain" description="Helicase ATP-binding" evidence="15">
    <location>
        <begin position="640"/>
        <end position="801"/>
    </location>
</feature>
<dbReference type="GO" id="GO:0003684">
    <property type="term" value="F:damaged DNA binding"/>
    <property type="evidence" value="ECO:0007669"/>
    <property type="project" value="InterPro"/>
</dbReference>
<accession>A0A9D1JG48</accession>
<evidence type="ECO:0000256" key="2">
    <source>
        <dbReference type="ARBA" id="ARBA00022490"/>
    </source>
</evidence>
<dbReference type="Pfam" id="PF02559">
    <property type="entry name" value="CarD_TRCF_RID"/>
    <property type="match status" value="1"/>
</dbReference>
<dbReference type="GO" id="GO:0003678">
    <property type="term" value="F:DNA helicase activity"/>
    <property type="evidence" value="ECO:0007669"/>
    <property type="project" value="TreeGrafter"/>
</dbReference>
<comment type="similarity">
    <text evidence="11 13">In the C-terminal section; belongs to the helicase family. RecG subfamily.</text>
</comment>
<dbReference type="GO" id="GO:0005524">
    <property type="term" value="F:ATP binding"/>
    <property type="evidence" value="ECO:0007669"/>
    <property type="project" value="UniProtKB-UniRule"/>
</dbReference>
<name>A0A9D1JG48_9FIRM</name>
<dbReference type="EC" id="3.6.4.-" evidence="13"/>
<comment type="caution">
    <text evidence="17">The sequence shown here is derived from an EMBL/GenBank/DDBJ whole genome shotgun (WGS) entry which is preliminary data.</text>
</comment>
<evidence type="ECO:0000256" key="11">
    <source>
        <dbReference type="ARBA" id="ARBA00061399"/>
    </source>
</evidence>
<evidence type="ECO:0000256" key="12">
    <source>
        <dbReference type="ARBA" id="ARBA00070128"/>
    </source>
</evidence>
<dbReference type="SUPFAM" id="SSF141259">
    <property type="entry name" value="CarD-like"/>
    <property type="match status" value="1"/>
</dbReference>
<dbReference type="GO" id="GO:0005737">
    <property type="term" value="C:cytoplasm"/>
    <property type="evidence" value="ECO:0007669"/>
    <property type="project" value="UniProtKB-SubCell"/>
</dbReference>
<evidence type="ECO:0000256" key="9">
    <source>
        <dbReference type="ARBA" id="ARBA00023204"/>
    </source>
</evidence>
<dbReference type="SMART" id="SM00982">
    <property type="entry name" value="TRCF"/>
    <property type="match status" value="1"/>
</dbReference>
<dbReference type="Pfam" id="PF00271">
    <property type="entry name" value="Helicase_C"/>
    <property type="match status" value="1"/>
</dbReference>
<dbReference type="InterPro" id="IPR036101">
    <property type="entry name" value="CarD-like/TRCF_RID_sf"/>
</dbReference>
<dbReference type="SUPFAM" id="SSF143517">
    <property type="entry name" value="TRCF domain-like"/>
    <property type="match status" value="1"/>
</dbReference>
<dbReference type="SMART" id="SM01058">
    <property type="entry name" value="CarD_TRCF"/>
    <property type="match status" value="1"/>
</dbReference>
<dbReference type="InterPro" id="IPR003711">
    <property type="entry name" value="CarD-like/TRCF_RID"/>
</dbReference>
<dbReference type="Gene3D" id="2.40.10.170">
    <property type="match status" value="1"/>
</dbReference>
<dbReference type="InterPro" id="IPR011545">
    <property type="entry name" value="DEAD/DEAH_box_helicase_dom"/>
</dbReference>
<dbReference type="PROSITE" id="PS51194">
    <property type="entry name" value="HELICASE_CTER"/>
    <property type="match status" value="1"/>
</dbReference>
<dbReference type="FunFam" id="3.40.50.300:FF:000546">
    <property type="entry name" value="Transcription-repair-coupling factor"/>
    <property type="match status" value="1"/>
</dbReference>
<dbReference type="GO" id="GO:0016787">
    <property type="term" value="F:hydrolase activity"/>
    <property type="evidence" value="ECO:0007669"/>
    <property type="project" value="UniProtKB-KW"/>
</dbReference>
<dbReference type="Pfam" id="PF00270">
    <property type="entry name" value="DEAD"/>
    <property type="match status" value="1"/>
</dbReference>
<evidence type="ECO:0000256" key="7">
    <source>
        <dbReference type="ARBA" id="ARBA00022840"/>
    </source>
</evidence>
<dbReference type="InterPro" id="IPR037235">
    <property type="entry name" value="TRCF-like_C_D7"/>
</dbReference>
<dbReference type="Gene3D" id="3.30.2060.10">
    <property type="entry name" value="Penicillin-binding protein 1b domain"/>
    <property type="match status" value="1"/>
</dbReference>
<dbReference type="CDD" id="cd17991">
    <property type="entry name" value="DEXHc_TRCF"/>
    <property type="match status" value="1"/>
</dbReference>
<dbReference type="Pfam" id="PF17757">
    <property type="entry name" value="UvrB_inter"/>
    <property type="match status" value="1"/>
</dbReference>
<dbReference type="Gene3D" id="3.90.1150.50">
    <property type="entry name" value="Transcription-repair-coupling factor, D7 domain"/>
    <property type="match status" value="1"/>
</dbReference>
<dbReference type="SMART" id="SM00487">
    <property type="entry name" value="DEXDc"/>
    <property type="match status" value="1"/>
</dbReference>
<evidence type="ECO:0000259" key="15">
    <source>
        <dbReference type="PROSITE" id="PS51192"/>
    </source>
</evidence>